<accession>A0ABR0LHR0</accession>
<name>A0ABR0LHR0_9PEZI</name>
<protein>
    <submittedName>
        <fullName evidence="1">Uncharacterized protein</fullName>
    </submittedName>
</protein>
<organism evidence="1 2">
    <name type="scientific">Cryomyces antarcticus</name>
    <dbReference type="NCBI Taxonomy" id="329879"/>
    <lineage>
        <taxon>Eukaryota</taxon>
        <taxon>Fungi</taxon>
        <taxon>Dikarya</taxon>
        <taxon>Ascomycota</taxon>
        <taxon>Pezizomycotina</taxon>
        <taxon>Dothideomycetes</taxon>
        <taxon>Dothideomycetes incertae sedis</taxon>
        <taxon>Cryomyces</taxon>
    </lineage>
</organism>
<proteinExistence type="predicted"/>
<reference evidence="1 2" key="1">
    <citation type="submission" date="2023-08" db="EMBL/GenBank/DDBJ databases">
        <title>Black Yeasts Isolated from many extreme environments.</title>
        <authorList>
            <person name="Coleine C."/>
            <person name="Stajich J.E."/>
            <person name="Selbmann L."/>
        </authorList>
    </citation>
    <scope>NUCLEOTIDE SEQUENCE [LARGE SCALE GENOMIC DNA]</scope>
    <source>
        <strain evidence="1 2">CCFEE 536</strain>
    </source>
</reference>
<sequence>HVVIISADRIVIPSDMELSNEERQVLESLRTRLATGMDLEEQMEQDQQVKQEAEVQDGRLIEQVESVGSSVDSQRTVHG</sequence>
<comment type="caution">
    <text evidence="1">The sequence shown here is derived from an EMBL/GenBank/DDBJ whole genome shotgun (WGS) entry which is preliminary data.</text>
</comment>
<evidence type="ECO:0000313" key="2">
    <source>
        <dbReference type="Proteomes" id="UP001357485"/>
    </source>
</evidence>
<dbReference type="EMBL" id="JAVRRA010020499">
    <property type="protein sequence ID" value="KAK5163845.1"/>
    <property type="molecule type" value="Genomic_DNA"/>
</dbReference>
<dbReference type="Proteomes" id="UP001357485">
    <property type="component" value="Unassembled WGS sequence"/>
</dbReference>
<evidence type="ECO:0000313" key="1">
    <source>
        <dbReference type="EMBL" id="KAK5163845.1"/>
    </source>
</evidence>
<keyword evidence="2" id="KW-1185">Reference proteome</keyword>
<feature type="non-terminal residue" evidence="1">
    <location>
        <position position="1"/>
    </location>
</feature>
<gene>
    <name evidence="1" type="ORF">LTR16_012131</name>
</gene>